<name>A0A2T5BDX0_MYCDI</name>
<reference evidence="1 2" key="1">
    <citation type="submission" date="2018-04" db="EMBL/GenBank/DDBJ databases">
        <title>Genomic Encyclopedia of Type Strains, Phase IV (KMG-IV): sequencing the most valuable type-strain genomes for metagenomic binning, comparative biology and taxonomic classification.</title>
        <authorList>
            <person name="Goeker M."/>
        </authorList>
    </citation>
    <scope>NUCLEOTIDE SEQUENCE [LARGE SCALE GENOMIC DNA]</scope>
    <source>
        <strain evidence="1 2">DSM 7138</strain>
    </source>
</reference>
<organism evidence="1 2">
    <name type="scientific">Mycoplana dimorpha</name>
    <dbReference type="NCBI Taxonomy" id="28320"/>
    <lineage>
        <taxon>Bacteria</taxon>
        <taxon>Pseudomonadati</taxon>
        <taxon>Pseudomonadota</taxon>
        <taxon>Alphaproteobacteria</taxon>
        <taxon>Hyphomicrobiales</taxon>
        <taxon>Rhizobiaceae</taxon>
        <taxon>Mycoplana</taxon>
    </lineage>
</organism>
<protein>
    <recommendedName>
        <fullName evidence="3">Acetyltransferase (GNAT) family protein</fullName>
    </recommendedName>
</protein>
<dbReference type="EMBL" id="PZZZ01000002">
    <property type="protein sequence ID" value="PTM97177.1"/>
    <property type="molecule type" value="Genomic_DNA"/>
</dbReference>
<dbReference type="OrthoDB" id="8362394at2"/>
<keyword evidence="2" id="KW-1185">Reference proteome</keyword>
<sequence length="361" mass="40311">MFSSIAAVFKERRRRPRGSSQNLPLSPALPAARRYDANCVEVVPIKLDARHSDQWDAFAQECGASFQSAHAWLRGWSLKTRFRQRLELFAFYRSGEKIGQCAVGVSKSERAFLDALALKPGCEPLWADCMAAALAHLGSGQYRYGWHLTLEKSRETDLRALSGVTIESVRPLTVQAIDFRRWPSWDGFWASTSSNTRRNAKRGEQAGLRVAVRTGLACLLHVVAVARLRSMMYERKGIEFDRVRTVAAYVGGHLTAPQYRLAAIASDGKHPLAGFIGYEFGMHTYYLAGGSRGSNNGAAWYLQKLMLQRAWERSGGRAKFILGYVDYAIHDEAVGGGLLRSRRSVNASDHETSVVTFRYEP</sequence>
<proteinExistence type="predicted"/>
<accession>A0A2T5BDX0</accession>
<gene>
    <name evidence="1" type="ORF">C7449_10245</name>
</gene>
<dbReference type="Proteomes" id="UP000241247">
    <property type="component" value="Unassembled WGS sequence"/>
</dbReference>
<dbReference type="Gene3D" id="3.40.630.30">
    <property type="match status" value="1"/>
</dbReference>
<dbReference type="AlphaFoldDB" id="A0A2T5BDX0"/>
<dbReference type="InterPro" id="IPR016181">
    <property type="entry name" value="Acyl_CoA_acyltransferase"/>
</dbReference>
<evidence type="ECO:0008006" key="3">
    <source>
        <dbReference type="Google" id="ProtNLM"/>
    </source>
</evidence>
<evidence type="ECO:0000313" key="1">
    <source>
        <dbReference type="EMBL" id="PTM97177.1"/>
    </source>
</evidence>
<dbReference type="SUPFAM" id="SSF55729">
    <property type="entry name" value="Acyl-CoA N-acyltransferases (Nat)"/>
    <property type="match status" value="1"/>
</dbReference>
<dbReference type="RefSeq" id="WP_108001479.1">
    <property type="nucleotide sequence ID" value="NZ_JBHEEX010000015.1"/>
</dbReference>
<evidence type="ECO:0000313" key="2">
    <source>
        <dbReference type="Proteomes" id="UP000241247"/>
    </source>
</evidence>
<comment type="caution">
    <text evidence="1">The sequence shown here is derived from an EMBL/GenBank/DDBJ whole genome shotgun (WGS) entry which is preliminary data.</text>
</comment>